<feature type="compositionally biased region" description="Polar residues" evidence="1">
    <location>
        <begin position="165"/>
        <end position="181"/>
    </location>
</feature>
<feature type="compositionally biased region" description="Low complexity" evidence="1">
    <location>
        <begin position="9"/>
        <end position="21"/>
    </location>
</feature>
<dbReference type="KEGG" id="salf:SMD44_08531"/>
<feature type="compositionally biased region" description="Low complexity" evidence="1">
    <location>
        <begin position="186"/>
        <end position="201"/>
    </location>
</feature>
<protein>
    <submittedName>
        <fullName evidence="2">Uncharacterized protein</fullName>
    </submittedName>
</protein>
<proteinExistence type="predicted"/>
<dbReference type="EMBL" id="CP021748">
    <property type="protein sequence ID" value="ARX89044.1"/>
    <property type="molecule type" value="Genomic_DNA"/>
</dbReference>
<gene>
    <name evidence="2" type="ORF">SMD44_08531</name>
</gene>
<feature type="compositionally biased region" description="Pro residues" evidence="1">
    <location>
        <begin position="235"/>
        <end position="247"/>
    </location>
</feature>
<feature type="compositionally biased region" description="Gly residues" evidence="1">
    <location>
        <begin position="149"/>
        <end position="158"/>
    </location>
</feature>
<keyword evidence="3" id="KW-1185">Reference proteome</keyword>
<reference evidence="2 3" key="1">
    <citation type="submission" date="2017-05" db="EMBL/GenBank/DDBJ databases">
        <title>Streptomyces alboflavus Genome sequencing and assembly.</title>
        <authorList>
            <person name="Wang Y."/>
            <person name="Du B."/>
            <person name="Ding Y."/>
            <person name="Liu H."/>
            <person name="Hou Q."/>
            <person name="Liu K."/>
            <person name="Wang C."/>
            <person name="Yao L."/>
        </authorList>
    </citation>
    <scope>NUCLEOTIDE SEQUENCE [LARGE SCALE GENOMIC DNA]</scope>
    <source>
        <strain evidence="2 3">MDJK44</strain>
    </source>
</reference>
<dbReference type="Proteomes" id="UP000195880">
    <property type="component" value="Chromosome"/>
</dbReference>
<feature type="compositionally biased region" description="Low complexity" evidence="1">
    <location>
        <begin position="55"/>
        <end position="74"/>
    </location>
</feature>
<dbReference type="AlphaFoldDB" id="A0A1Z1WRL6"/>
<sequence length="247" mass="26102">MTPLPSRIGTSVAVSASGASTLSKTSTQPEVPSRSAQTRSSSRRVLLRAWSMGVSSAPRPRARAISAVSRAAPSGTRSHQVGRPRARARAQASRAMAVLPQPPSPYRTWKQPSGAVVSRASCRTVASRPRTRRGRSPQGGTREPVSGPPGAGGSGGGSARRASRTVQHTTVATRKQSTSQFHELVRTLTAAPARTWAPTTADIARRPFRRRTSPDPAMSRPRSGRTTPPDHASPTPLPRPALGPTRP</sequence>
<organism evidence="2 3">
    <name type="scientific">Streptomyces alboflavus</name>
    <dbReference type="NCBI Taxonomy" id="67267"/>
    <lineage>
        <taxon>Bacteria</taxon>
        <taxon>Bacillati</taxon>
        <taxon>Actinomycetota</taxon>
        <taxon>Actinomycetes</taxon>
        <taxon>Kitasatosporales</taxon>
        <taxon>Streptomycetaceae</taxon>
        <taxon>Streptomyces</taxon>
    </lineage>
</organism>
<name>A0A1Z1WRL6_9ACTN</name>
<accession>A0A1Z1WRL6</accession>
<evidence type="ECO:0000313" key="2">
    <source>
        <dbReference type="EMBL" id="ARX89044.1"/>
    </source>
</evidence>
<evidence type="ECO:0000313" key="3">
    <source>
        <dbReference type="Proteomes" id="UP000195880"/>
    </source>
</evidence>
<evidence type="ECO:0000256" key="1">
    <source>
        <dbReference type="SAM" id="MobiDB-lite"/>
    </source>
</evidence>
<feature type="region of interest" description="Disordered" evidence="1">
    <location>
        <begin position="1"/>
        <end position="247"/>
    </location>
</feature>